<evidence type="ECO:0000256" key="1">
    <source>
        <dbReference type="ARBA" id="ARBA00009029"/>
    </source>
</evidence>
<organism evidence="2">
    <name type="scientific">Salmonella enterica</name>
    <name type="common">Salmonella choleraesuis</name>
    <dbReference type="NCBI Taxonomy" id="28901"/>
    <lineage>
        <taxon>Bacteria</taxon>
        <taxon>Pseudomonadati</taxon>
        <taxon>Pseudomonadota</taxon>
        <taxon>Gammaproteobacteria</taxon>
        <taxon>Enterobacterales</taxon>
        <taxon>Enterobacteriaceae</taxon>
        <taxon>Salmonella</taxon>
    </lineage>
</organism>
<protein>
    <submittedName>
        <fullName evidence="2">DUF987 domain-containing protein</fullName>
    </submittedName>
</protein>
<evidence type="ECO:0000313" key="2">
    <source>
        <dbReference type="EMBL" id="EBS7980681.1"/>
    </source>
</evidence>
<dbReference type="Pfam" id="PF06174">
    <property type="entry name" value="DUF987"/>
    <property type="match status" value="1"/>
</dbReference>
<dbReference type="EMBL" id="AAGWQQ010000003">
    <property type="protein sequence ID" value="EBS7980681.1"/>
    <property type="molecule type" value="Genomic_DNA"/>
</dbReference>
<proteinExistence type="inferred from homology"/>
<accession>A0A5V0Q2S5</accession>
<comment type="similarity">
    <text evidence="1">Belongs to the YeeT/YkfH/YpjJ family.</text>
</comment>
<dbReference type="InterPro" id="IPR009329">
    <property type="entry name" value="DUF987"/>
</dbReference>
<name>A0A5V0Q2S5_SALER</name>
<dbReference type="AlphaFoldDB" id="A0A5V0Q2S5"/>
<sequence>MKIITRGEAMRIHQQHPASRLFPFCTGKYRWHGSAEAYTGREVQDIPGVLAVFAERRKDSFGPYVRLMSVTLNGVNT</sequence>
<comment type="caution">
    <text evidence="2">The sequence shown here is derived from an EMBL/GenBank/DDBJ whole genome shotgun (WGS) entry which is preliminary data.</text>
</comment>
<gene>
    <name evidence="2" type="ORF">CEJ09_02265</name>
</gene>
<reference evidence="2" key="1">
    <citation type="submission" date="2018-07" db="EMBL/GenBank/DDBJ databases">
        <authorList>
            <consortium name="PulseNet: The National Subtyping Network for Foodborne Disease Surveillance"/>
            <person name="Tarr C.L."/>
            <person name="Trees E."/>
            <person name="Katz L.S."/>
            <person name="Carleton-Romer H.A."/>
            <person name="Stroika S."/>
            <person name="Kucerova Z."/>
            <person name="Roache K.F."/>
            <person name="Sabol A.L."/>
            <person name="Besser J."/>
            <person name="Gerner-Smidt P."/>
        </authorList>
    </citation>
    <scope>NUCLEOTIDE SEQUENCE</scope>
    <source>
        <strain evidence="2">PNUSAS015592</strain>
    </source>
</reference>